<dbReference type="AlphaFoldDB" id="A0A7I9Y1D6"/>
<protein>
    <submittedName>
        <fullName evidence="2">Uncharacterized protein</fullName>
    </submittedName>
</protein>
<comment type="caution">
    <text evidence="2">The sequence shown here is derived from an EMBL/GenBank/DDBJ whole genome shotgun (WGS) entry which is preliminary data.</text>
</comment>
<organism evidence="2 3">
    <name type="scientific">Mycobacterium botniense</name>
    <dbReference type="NCBI Taxonomy" id="84962"/>
    <lineage>
        <taxon>Bacteria</taxon>
        <taxon>Bacillati</taxon>
        <taxon>Actinomycetota</taxon>
        <taxon>Actinomycetes</taxon>
        <taxon>Mycobacteriales</taxon>
        <taxon>Mycobacteriaceae</taxon>
        <taxon>Mycobacterium</taxon>
    </lineage>
</organism>
<sequence>MSNIRGEPQDQIVDEVMEQVRAYRAAHGIPELDEPGECNGAAGSDD</sequence>
<evidence type="ECO:0000313" key="3">
    <source>
        <dbReference type="Proteomes" id="UP000465361"/>
    </source>
</evidence>
<proteinExistence type="predicted"/>
<accession>A0A7I9Y1D6</accession>
<gene>
    <name evidence="2" type="ORF">MBOT_32570</name>
</gene>
<reference evidence="2 3" key="1">
    <citation type="journal article" date="2019" name="Emerg. Microbes Infect.">
        <title>Comprehensive subspecies identification of 175 nontuberculous mycobacteria species based on 7547 genomic profiles.</title>
        <authorList>
            <person name="Matsumoto Y."/>
            <person name="Kinjo T."/>
            <person name="Motooka D."/>
            <person name="Nabeya D."/>
            <person name="Jung N."/>
            <person name="Uechi K."/>
            <person name="Horii T."/>
            <person name="Iida T."/>
            <person name="Fujita J."/>
            <person name="Nakamura S."/>
        </authorList>
    </citation>
    <scope>NUCLEOTIDE SEQUENCE [LARGE SCALE GENOMIC DNA]</scope>
    <source>
        <strain evidence="2 3">JCM 17322</strain>
    </source>
</reference>
<dbReference type="Proteomes" id="UP000465361">
    <property type="component" value="Unassembled WGS sequence"/>
</dbReference>
<dbReference type="EMBL" id="BLKW01000004">
    <property type="protein sequence ID" value="GFG75892.1"/>
    <property type="molecule type" value="Genomic_DNA"/>
</dbReference>
<name>A0A7I9Y1D6_9MYCO</name>
<keyword evidence="3" id="KW-1185">Reference proteome</keyword>
<evidence type="ECO:0000313" key="2">
    <source>
        <dbReference type="EMBL" id="GFG75892.1"/>
    </source>
</evidence>
<feature type="region of interest" description="Disordered" evidence="1">
    <location>
        <begin position="27"/>
        <end position="46"/>
    </location>
</feature>
<evidence type="ECO:0000256" key="1">
    <source>
        <dbReference type="SAM" id="MobiDB-lite"/>
    </source>
</evidence>